<keyword evidence="8" id="KW-1185">Reference proteome</keyword>
<dbReference type="PANTHER" id="PTHR43552:SF1">
    <property type="entry name" value="DIAMINOBUTYRATE--2-OXOGLUTARATE AMINOTRANSFERASE"/>
    <property type="match status" value="1"/>
</dbReference>
<accession>A0A3B7MHJ6</accession>
<comment type="similarity">
    <text evidence="2 6">Belongs to the class-III pyridoxal-phosphate-dependent aminotransferase family.</text>
</comment>
<keyword evidence="4 7" id="KW-0808">Transferase</keyword>
<dbReference type="OrthoDB" id="730777at2"/>
<proteinExistence type="inferred from homology"/>
<name>A0A3B7MHJ6_9BACT</name>
<dbReference type="RefSeq" id="WP_119049523.1">
    <property type="nucleotide sequence ID" value="NZ_CP032157.1"/>
</dbReference>
<protein>
    <submittedName>
        <fullName evidence="7">Aspartate aminotransferase family protein</fullName>
    </submittedName>
</protein>
<dbReference type="InterPro" id="IPR015422">
    <property type="entry name" value="PyrdxlP-dep_Trfase_small"/>
</dbReference>
<dbReference type="Gene3D" id="3.90.1150.10">
    <property type="entry name" value="Aspartate Aminotransferase, domain 1"/>
    <property type="match status" value="1"/>
</dbReference>
<dbReference type="CDD" id="cd00610">
    <property type="entry name" value="OAT_like"/>
    <property type="match status" value="1"/>
</dbReference>
<dbReference type="Pfam" id="PF00202">
    <property type="entry name" value="Aminotran_3"/>
    <property type="match status" value="1"/>
</dbReference>
<sequence>MDLEKYHLAQGPAIRTETIPGEKAKQLLDAQEKYESNNRSYPRSFPLAPKRAKGTIIEDVDGNQYMDFFSLCGVVNVGHGNEDVLTATRAQLEELIHAMDFPTETKLAYIRNLNQHLPESLNGKVKINFCGPTGADAVEAAMKLARLHTKRNLIISFQGSYHGMTTGALSVTSNRNSRKGLAVLNQGHHFAPFSYCYRCPYGKEPDSCKIECASHLRNLLENPHSGIDKPAAVLMEPIQGEGGIVIPKAAFHQEVRNICDEHGVMLIHDEVQAGFYRTGKMLSSEHFGVTPDVVTMSKGVGGIGMPCALLVIKKEFDTWGGGTHAGTFRGHQVSMAAGNAALHFIEEHQISQYVTEAGALLFDGLNTIKKQSPFIGEVRGAGLFLGVEFVKNKKTKEPWPEYCVRLRQRLFENGVLIEVGGYYSNVIRILPPLITTRNMLNTFLEIFDRVNSEIAKEYLDKVAIPV</sequence>
<evidence type="ECO:0000256" key="2">
    <source>
        <dbReference type="ARBA" id="ARBA00008954"/>
    </source>
</evidence>
<dbReference type="EMBL" id="CP032157">
    <property type="protein sequence ID" value="AXY73688.1"/>
    <property type="molecule type" value="Genomic_DNA"/>
</dbReference>
<dbReference type="PIRSF" id="PIRSF000521">
    <property type="entry name" value="Transaminase_4ab_Lys_Orn"/>
    <property type="match status" value="1"/>
</dbReference>
<organism evidence="7 8">
    <name type="scientific">Paraflavitalea soli</name>
    <dbReference type="NCBI Taxonomy" id="2315862"/>
    <lineage>
        <taxon>Bacteria</taxon>
        <taxon>Pseudomonadati</taxon>
        <taxon>Bacteroidota</taxon>
        <taxon>Chitinophagia</taxon>
        <taxon>Chitinophagales</taxon>
        <taxon>Chitinophagaceae</taxon>
        <taxon>Paraflavitalea</taxon>
    </lineage>
</organism>
<dbReference type="SUPFAM" id="SSF53383">
    <property type="entry name" value="PLP-dependent transferases"/>
    <property type="match status" value="1"/>
</dbReference>
<dbReference type="KEGG" id="pseg:D3H65_06720"/>
<reference evidence="7 8" key="1">
    <citation type="submission" date="2018-09" db="EMBL/GenBank/DDBJ databases">
        <title>Genome sequencing of strain 6GH32-13.</title>
        <authorList>
            <person name="Weon H.-Y."/>
            <person name="Heo J."/>
            <person name="Kwon S.-W."/>
        </authorList>
    </citation>
    <scope>NUCLEOTIDE SEQUENCE [LARGE SCALE GENOMIC DNA]</scope>
    <source>
        <strain evidence="7 8">5GH32-13</strain>
    </source>
</reference>
<dbReference type="PROSITE" id="PS00600">
    <property type="entry name" value="AA_TRANSFER_CLASS_3"/>
    <property type="match status" value="1"/>
</dbReference>
<gene>
    <name evidence="7" type="ORF">D3H65_06720</name>
</gene>
<dbReference type="InterPro" id="IPR005814">
    <property type="entry name" value="Aminotrans_3"/>
</dbReference>
<evidence type="ECO:0000256" key="6">
    <source>
        <dbReference type="RuleBase" id="RU003560"/>
    </source>
</evidence>
<dbReference type="NCBIfam" id="TIGR00709">
    <property type="entry name" value="dat"/>
    <property type="match status" value="1"/>
</dbReference>
<evidence type="ECO:0000313" key="7">
    <source>
        <dbReference type="EMBL" id="AXY73688.1"/>
    </source>
</evidence>
<keyword evidence="3 7" id="KW-0032">Aminotransferase</keyword>
<evidence type="ECO:0000256" key="5">
    <source>
        <dbReference type="ARBA" id="ARBA00022898"/>
    </source>
</evidence>
<evidence type="ECO:0000256" key="4">
    <source>
        <dbReference type="ARBA" id="ARBA00022679"/>
    </source>
</evidence>
<evidence type="ECO:0000313" key="8">
    <source>
        <dbReference type="Proteomes" id="UP000263900"/>
    </source>
</evidence>
<keyword evidence="5 6" id="KW-0663">Pyridoxal phosphate</keyword>
<dbReference type="FunFam" id="3.40.640.10:FF:000004">
    <property type="entry name" value="Acetylornithine aminotransferase"/>
    <property type="match status" value="1"/>
</dbReference>
<dbReference type="AlphaFoldDB" id="A0A3B7MHJ6"/>
<dbReference type="Gene3D" id="3.40.640.10">
    <property type="entry name" value="Type I PLP-dependent aspartate aminotransferase-like (Major domain)"/>
    <property type="match status" value="1"/>
</dbReference>
<dbReference type="PANTHER" id="PTHR43552">
    <property type="entry name" value="DIAMINOBUTYRATE--2-OXOGLUTARATE AMINOTRANSFERASE"/>
    <property type="match status" value="1"/>
</dbReference>
<dbReference type="InterPro" id="IPR004637">
    <property type="entry name" value="Dat"/>
</dbReference>
<dbReference type="InterPro" id="IPR015424">
    <property type="entry name" value="PyrdxlP-dep_Trfase"/>
</dbReference>
<comment type="cofactor">
    <cofactor evidence="1">
        <name>pyridoxal 5'-phosphate</name>
        <dbReference type="ChEBI" id="CHEBI:597326"/>
    </cofactor>
</comment>
<dbReference type="Proteomes" id="UP000263900">
    <property type="component" value="Chromosome"/>
</dbReference>
<evidence type="ECO:0000256" key="3">
    <source>
        <dbReference type="ARBA" id="ARBA00022576"/>
    </source>
</evidence>
<dbReference type="InterPro" id="IPR015421">
    <property type="entry name" value="PyrdxlP-dep_Trfase_major"/>
</dbReference>
<dbReference type="InterPro" id="IPR049704">
    <property type="entry name" value="Aminotrans_3_PPA_site"/>
</dbReference>
<dbReference type="GO" id="GO:0008483">
    <property type="term" value="F:transaminase activity"/>
    <property type="evidence" value="ECO:0007669"/>
    <property type="project" value="UniProtKB-KW"/>
</dbReference>
<evidence type="ECO:0000256" key="1">
    <source>
        <dbReference type="ARBA" id="ARBA00001933"/>
    </source>
</evidence>
<dbReference type="GO" id="GO:0030170">
    <property type="term" value="F:pyridoxal phosphate binding"/>
    <property type="evidence" value="ECO:0007669"/>
    <property type="project" value="InterPro"/>
</dbReference>